<name>A0A1Q9DUU4_SYMMI</name>
<comment type="caution">
    <text evidence="2">The sequence shown here is derived from an EMBL/GenBank/DDBJ whole genome shotgun (WGS) entry which is preliminary data.</text>
</comment>
<feature type="compositionally biased region" description="Polar residues" evidence="1">
    <location>
        <begin position="327"/>
        <end position="339"/>
    </location>
</feature>
<dbReference type="OrthoDB" id="434134at2759"/>
<feature type="compositionally biased region" description="Basic and acidic residues" evidence="1">
    <location>
        <begin position="149"/>
        <end position="167"/>
    </location>
</feature>
<keyword evidence="3" id="KW-1185">Reference proteome</keyword>
<accession>A0A1Q9DUU4</accession>
<dbReference type="InterPro" id="IPR015940">
    <property type="entry name" value="UBA"/>
</dbReference>
<dbReference type="EMBL" id="LSRX01000380">
    <property type="protein sequence ID" value="OLP98936.1"/>
    <property type="molecule type" value="Genomic_DNA"/>
</dbReference>
<protein>
    <submittedName>
        <fullName evidence="2">Uncharacterized protein</fullName>
    </submittedName>
</protein>
<evidence type="ECO:0000313" key="3">
    <source>
        <dbReference type="Proteomes" id="UP000186817"/>
    </source>
</evidence>
<proteinExistence type="predicted"/>
<feature type="compositionally biased region" description="Basic and acidic residues" evidence="1">
    <location>
        <begin position="121"/>
        <end position="137"/>
    </location>
</feature>
<dbReference type="PROSITE" id="PS50030">
    <property type="entry name" value="UBA"/>
    <property type="match status" value="1"/>
</dbReference>
<feature type="region of interest" description="Disordered" evidence="1">
    <location>
        <begin position="1"/>
        <end position="20"/>
    </location>
</feature>
<organism evidence="2 3">
    <name type="scientific">Symbiodinium microadriaticum</name>
    <name type="common">Dinoflagellate</name>
    <name type="synonym">Zooxanthella microadriatica</name>
    <dbReference type="NCBI Taxonomy" id="2951"/>
    <lineage>
        <taxon>Eukaryota</taxon>
        <taxon>Sar</taxon>
        <taxon>Alveolata</taxon>
        <taxon>Dinophyceae</taxon>
        <taxon>Suessiales</taxon>
        <taxon>Symbiodiniaceae</taxon>
        <taxon>Symbiodinium</taxon>
    </lineage>
</organism>
<dbReference type="AlphaFoldDB" id="A0A1Q9DUU4"/>
<dbReference type="InterPro" id="IPR009060">
    <property type="entry name" value="UBA-like_sf"/>
</dbReference>
<feature type="region of interest" description="Disordered" evidence="1">
    <location>
        <begin position="57"/>
        <end position="371"/>
    </location>
</feature>
<dbReference type="SUPFAM" id="SSF46934">
    <property type="entry name" value="UBA-like"/>
    <property type="match status" value="1"/>
</dbReference>
<feature type="compositionally biased region" description="Basic and acidic residues" evidence="1">
    <location>
        <begin position="241"/>
        <end position="263"/>
    </location>
</feature>
<evidence type="ECO:0000256" key="1">
    <source>
        <dbReference type="SAM" id="MobiDB-lite"/>
    </source>
</evidence>
<sequence length="765" mass="84485">MSPGSSNGAAKPSRESDEKKIKKLQKLGFELNAALEALANNNGDVRKAAVDLVKQETKLKKEKKTKAVPEPSAPPAAAAEPSKTTRSKHKQKKDEDAAETAEPGKTTEPKQRSPAQAAKPAEPKEKKLSKKDKKENPDPTAGPIPSPTDKTKPKEKKCAKNDKKEPPESCAAPTPAAEPVASPTDKIEPNEKKSAKKDKKEKRAKDAKEFSPQEKRKAESSEDPPTAKKRATESTETPSPRPKDTSPDSTEKQPLEKPVRDLNPESLAKFFDADTYRKPDEKPNKLSHMERTMTVASINVDSQEDAQVERPAAPTPDNDPAAANTASPKHQTATSNNTSPKEDPSAATAAAVKDDRAAKSPEHQTTPNNTRFGMLKEWMLNDGKLGAIRVEESYRRINENVESDQYVTMTVLQLEKEFGDSEDAKEFINELIKGQKGSPHPQAPAVKKARMYRVLRFLVDERRRSSRAETSATVGGLVTDDAAKKSIAEKISAPLNALEGMECIDRETGKIKLRKIKKEIKELTAEEKMVSDYRALIRKFKNFDEKITVEGCFKRNLSAEQLKPHYEHFMALATTIEDDLKEDVYGMVEEFLELIDVNQAFKLHYVLSRGSTWDHKLLLSCFDNNSAGESTAGEIDCWICWGLVCALLELTAKAAESPWVGASQEVRLAAAYTDFASACKNEKIRINRYGQVAEIRDDGAGEPNMAAIFVNLAGMRECLSGHHFHALCLIHIQSFGAPQLRDAPLQKHPDGKEQEATCFTANFTI</sequence>
<feature type="compositionally biased region" description="Basic and acidic residues" evidence="1">
    <location>
        <begin position="201"/>
        <end position="220"/>
    </location>
</feature>
<feature type="compositionally biased region" description="Basic and acidic residues" evidence="1">
    <location>
        <begin position="352"/>
        <end position="362"/>
    </location>
</feature>
<feature type="compositionally biased region" description="Low complexity" evidence="1">
    <location>
        <begin position="311"/>
        <end position="326"/>
    </location>
</feature>
<gene>
    <name evidence="2" type="ORF">AK812_SmicGene18553</name>
</gene>
<reference evidence="2 3" key="1">
    <citation type="submission" date="2016-02" db="EMBL/GenBank/DDBJ databases">
        <title>Genome analysis of coral dinoflagellate symbionts highlights evolutionary adaptations to a symbiotic lifestyle.</title>
        <authorList>
            <person name="Aranda M."/>
            <person name="Li Y."/>
            <person name="Liew Y.J."/>
            <person name="Baumgarten S."/>
            <person name="Simakov O."/>
            <person name="Wilson M."/>
            <person name="Piel J."/>
            <person name="Ashoor H."/>
            <person name="Bougouffa S."/>
            <person name="Bajic V.B."/>
            <person name="Ryu T."/>
            <person name="Ravasi T."/>
            <person name="Bayer T."/>
            <person name="Micklem G."/>
            <person name="Kim H."/>
            <person name="Bhak J."/>
            <person name="Lajeunesse T.C."/>
            <person name="Voolstra C.R."/>
        </authorList>
    </citation>
    <scope>NUCLEOTIDE SEQUENCE [LARGE SCALE GENOMIC DNA]</scope>
    <source>
        <strain evidence="2 3">CCMP2467</strain>
    </source>
</reference>
<feature type="compositionally biased region" description="Basic and acidic residues" evidence="1">
    <location>
        <begin position="271"/>
        <end position="291"/>
    </location>
</feature>
<dbReference type="Proteomes" id="UP000186817">
    <property type="component" value="Unassembled WGS sequence"/>
</dbReference>
<evidence type="ECO:0000313" key="2">
    <source>
        <dbReference type="EMBL" id="OLP98936.1"/>
    </source>
</evidence>